<protein>
    <submittedName>
        <fullName evidence="2">Uncharacterized protein</fullName>
    </submittedName>
</protein>
<keyword evidence="3" id="KW-1185">Reference proteome</keyword>
<proteinExistence type="predicted"/>
<organism evidence="2 3">
    <name type="scientific">Brachionus plicatilis</name>
    <name type="common">Marine rotifer</name>
    <name type="synonym">Brachionus muelleri</name>
    <dbReference type="NCBI Taxonomy" id="10195"/>
    <lineage>
        <taxon>Eukaryota</taxon>
        <taxon>Metazoa</taxon>
        <taxon>Spiralia</taxon>
        <taxon>Gnathifera</taxon>
        <taxon>Rotifera</taxon>
        <taxon>Eurotatoria</taxon>
        <taxon>Monogononta</taxon>
        <taxon>Pseudotrocha</taxon>
        <taxon>Ploima</taxon>
        <taxon>Brachionidae</taxon>
        <taxon>Brachionus</taxon>
    </lineage>
</organism>
<dbReference type="Proteomes" id="UP000276133">
    <property type="component" value="Unassembled WGS sequence"/>
</dbReference>
<sequence length="63" mass="6840">MNNSGTPPTTPTNTTTPTYRDIVETHINVHQVNSTPNGGLVLHIIICLLLAIVLPLKLLHIFA</sequence>
<accession>A0A3M7RZN3</accession>
<name>A0A3M7RZN3_BRAPC</name>
<evidence type="ECO:0000313" key="3">
    <source>
        <dbReference type="Proteomes" id="UP000276133"/>
    </source>
</evidence>
<dbReference type="AlphaFoldDB" id="A0A3M7RZN3"/>
<keyword evidence="1" id="KW-0812">Transmembrane</keyword>
<evidence type="ECO:0000256" key="1">
    <source>
        <dbReference type="SAM" id="Phobius"/>
    </source>
</evidence>
<keyword evidence="1" id="KW-0472">Membrane</keyword>
<gene>
    <name evidence="2" type="ORF">BpHYR1_016458</name>
</gene>
<keyword evidence="1" id="KW-1133">Transmembrane helix</keyword>
<comment type="caution">
    <text evidence="2">The sequence shown here is derived from an EMBL/GenBank/DDBJ whole genome shotgun (WGS) entry which is preliminary data.</text>
</comment>
<reference evidence="2 3" key="1">
    <citation type="journal article" date="2018" name="Sci. Rep.">
        <title>Genomic signatures of local adaptation to the degree of environmental predictability in rotifers.</title>
        <authorList>
            <person name="Franch-Gras L."/>
            <person name="Hahn C."/>
            <person name="Garcia-Roger E.M."/>
            <person name="Carmona M.J."/>
            <person name="Serra M."/>
            <person name="Gomez A."/>
        </authorList>
    </citation>
    <scope>NUCLEOTIDE SEQUENCE [LARGE SCALE GENOMIC DNA]</scope>
    <source>
        <strain evidence="2">HYR1</strain>
    </source>
</reference>
<evidence type="ECO:0000313" key="2">
    <source>
        <dbReference type="EMBL" id="RNA28807.1"/>
    </source>
</evidence>
<feature type="transmembrane region" description="Helical" evidence="1">
    <location>
        <begin position="40"/>
        <end position="59"/>
    </location>
</feature>
<dbReference type="EMBL" id="REGN01002338">
    <property type="protein sequence ID" value="RNA28807.1"/>
    <property type="molecule type" value="Genomic_DNA"/>
</dbReference>